<dbReference type="PATRIC" id="fig|1122147.4.peg.1128"/>
<feature type="region of interest" description="Disordered" evidence="1">
    <location>
        <begin position="111"/>
        <end position="132"/>
    </location>
</feature>
<evidence type="ECO:0000256" key="1">
    <source>
        <dbReference type="SAM" id="MobiDB-lite"/>
    </source>
</evidence>
<dbReference type="AlphaFoldDB" id="A0A0R1X4I4"/>
<dbReference type="Proteomes" id="UP000050949">
    <property type="component" value="Unassembled WGS sequence"/>
</dbReference>
<protein>
    <submittedName>
        <fullName evidence="2">Uncharacterized protein</fullName>
    </submittedName>
</protein>
<evidence type="ECO:0000313" key="3">
    <source>
        <dbReference type="Proteomes" id="UP000050949"/>
    </source>
</evidence>
<evidence type="ECO:0000313" key="2">
    <source>
        <dbReference type="EMBL" id="KRM25151.1"/>
    </source>
</evidence>
<reference evidence="2 3" key="1">
    <citation type="journal article" date="2015" name="Genome Announc.">
        <title>Expanding the biotechnology potential of lactobacilli through comparative genomics of 213 strains and associated genera.</title>
        <authorList>
            <person name="Sun Z."/>
            <person name="Harris H.M."/>
            <person name="McCann A."/>
            <person name="Guo C."/>
            <person name="Argimon S."/>
            <person name="Zhang W."/>
            <person name="Yang X."/>
            <person name="Jeffery I.B."/>
            <person name="Cooney J.C."/>
            <person name="Kagawa T.F."/>
            <person name="Liu W."/>
            <person name="Song Y."/>
            <person name="Salvetti E."/>
            <person name="Wrobel A."/>
            <person name="Rasinkangas P."/>
            <person name="Parkhill J."/>
            <person name="Rea M.C."/>
            <person name="O'Sullivan O."/>
            <person name="Ritari J."/>
            <person name="Douillard F.P."/>
            <person name="Paul Ross R."/>
            <person name="Yang R."/>
            <person name="Briner A.E."/>
            <person name="Felis G.E."/>
            <person name="de Vos W.M."/>
            <person name="Barrangou R."/>
            <person name="Klaenhammer T.R."/>
            <person name="Caufield P.W."/>
            <person name="Cui Y."/>
            <person name="Zhang H."/>
            <person name="O'Toole P.W."/>
        </authorList>
    </citation>
    <scope>NUCLEOTIDE SEQUENCE [LARGE SCALE GENOMIC DNA]</scope>
    <source>
        <strain evidence="2 3">DSM 16991</strain>
    </source>
</reference>
<comment type="caution">
    <text evidence="2">The sequence shown here is derived from an EMBL/GenBank/DDBJ whole genome shotgun (WGS) entry which is preliminary data.</text>
</comment>
<proteinExistence type="predicted"/>
<dbReference type="EMBL" id="AZFW01000126">
    <property type="protein sequence ID" value="KRM25151.1"/>
    <property type="molecule type" value="Genomic_DNA"/>
</dbReference>
<dbReference type="RefSeq" id="WP_027829216.1">
    <property type="nucleotide sequence ID" value="NZ_AUEH01000046.1"/>
</dbReference>
<feature type="compositionally biased region" description="Polar residues" evidence="1">
    <location>
        <begin position="112"/>
        <end position="132"/>
    </location>
</feature>
<sequence>MPKKHVQITDEDVEMVLKVKSEHPELNNFSAAVRWILLDYRTKIANTERQNDILDLQKKLGELSKEQSLATQLLVNMGDALGIKAGTRIDDQAVFLDAKAAVNQRIDRAVTARSTHSSTDSSQLGYSHRSVN</sequence>
<accession>A0A0R1X4I4</accession>
<gene>
    <name evidence="2" type="ORF">FC91_GL001089</name>
</gene>
<name>A0A0R1X4I4_9LACO</name>
<organism evidence="2 3">
    <name type="scientific">Schleiferilactobacillus harbinensis DSM 16991</name>
    <dbReference type="NCBI Taxonomy" id="1122147"/>
    <lineage>
        <taxon>Bacteria</taxon>
        <taxon>Bacillati</taxon>
        <taxon>Bacillota</taxon>
        <taxon>Bacilli</taxon>
        <taxon>Lactobacillales</taxon>
        <taxon>Lactobacillaceae</taxon>
        <taxon>Schleiferilactobacillus</taxon>
    </lineage>
</organism>